<evidence type="ECO:0000313" key="2">
    <source>
        <dbReference type="EMBL" id="AXH12157.1"/>
    </source>
</evidence>
<protein>
    <submittedName>
        <fullName evidence="2 3">Ligase</fullName>
        <ecNumber evidence="2">6.3.1.20</ecNumber>
    </submittedName>
</protein>
<dbReference type="PANTHER" id="PTHR43679:SF2">
    <property type="entry name" value="OCTANOYL-[GCVH]:PROTEIN N-OCTANOYLTRANSFERASE"/>
    <property type="match status" value="1"/>
</dbReference>
<dbReference type="AlphaFoldDB" id="A0AAX2ADG1"/>
<dbReference type="EMBL" id="CP031217">
    <property type="protein sequence ID" value="AXH12157.1"/>
    <property type="molecule type" value="Genomic_DNA"/>
</dbReference>
<dbReference type="PANTHER" id="PTHR43679">
    <property type="entry name" value="OCTANOYLTRANSFERASE LIPM-RELATED"/>
    <property type="match status" value="1"/>
</dbReference>
<dbReference type="EC" id="6.3.1.20" evidence="2"/>
<dbReference type="EMBL" id="PDKM01000001">
    <property type="protein sequence ID" value="RXK11425.1"/>
    <property type="molecule type" value="Genomic_DNA"/>
</dbReference>
<reference evidence="2 4" key="2">
    <citation type="submission" date="2018-07" db="EMBL/GenBank/DDBJ databases">
        <title>Complete genome of the Arcobacter bivalviorum type strain LMG 26154.</title>
        <authorList>
            <person name="Miller W.G."/>
            <person name="Yee E."/>
            <person name="Bono J.L."/>
        </authorList>
    </citation>
    <scope>NUCLEOTIDE SEQUENCE [LARGE SCALE GENOMIC DNA]</scope>
    <source>
        <strain evidence="2 4">LMG 26154</strain>
    </source>
</reference>
<dbReference type="KEGG" id="hbv:ABIV_1154"/>
<name>A0AAX2ADG1_9BACT</name>
<dbReference type="SUPFAM" id="SSF55681">
    <property type="entry name" value="Class II aaRS and biotin synthetases"/>
    <property type="match status" value="1"/>
</dbReference>
<evidence type="ECO:0000259" key="1">
    <source>
        <dbReference type="PROSITE" id="PS51733"/>
    </source>
</evidence>
<dbReference type="Proteomes" id="UP000289193">
    <property type="component" value="Unassembled WGS sequence"/>
</dbReference>
<keyword evidence="5" id="KW-1185">Reference proteome</keyword>
<feature type="domain" description="BPL/LPL catalytic" evidence="1">
    <location>
        <begin position="34"/>
        <end position="220"/>
    </location>
</feature>
<keyword evidence="3" id="KW-0436">Ligase</keyword>
<dbReference type="Proteomes" id="UP000253850">
    <property type="component" value="Chromosome"/>
</dbReference>
<sequence>MKDIKSKFRVINSSKASAKINMATDDALLSCFEKNNLPILRVYYWDKSFTVGISQDVNTYSFKEEYNENFAKRITGGGVLFHGHDISYSLVIPTTLLEGLNIKESYEFICRFIINFYRKLNLDARYAKDIEEINLSKSEFCQVGFEAYDIIANGKKIGGNAQRRTKKAIFQHGSIPLKNLSGKYDEKIGTTLKDFNINLEYEKASVLLIEAFNETFNVELIQSELTEEENIKKNELLKDKYDYSRK</sequence>
<dbReference type="InterPro" id="IPR050664">
    <property type="entry name" value="Octanoyltrans_LipM/LipL"/>
</dbReference>
<dbReference type="Gene3D" id="3.30.930.10">
    <property type="entry name" value="Bira Bifunctional Protein, Domain 2"/>
    <property type="match status" value="1"/>
</dbReference>
<gene>
    <name evidence="2" type="primary">lplA</name>
    <name evidence="2" type="ORF">ABIV_1154</name>
    <name evidence="3" type="ORF">CRV05_02535</name>
</gene>
<organism evidence="3 5">
    <name type="scientific">Halarcobacter bivalviorum</name>
    <dbReference type="NCBI Taxonomy" id="663364"/>
    <lineage>
        <taxon>Bacteria</taxon>
        <taxon>Pseudomonadati</taxon>
        <taxon>Campylobacterota</taxon>
        <taxon>Epsilonproteobacteria</taxon>
        <taxon>Campylobacterales</taxon>
        <taxon>Arcobacteraceae</taxon>
        <taxon>Halarcobacter</taxon>
    </lineage>
</organism>
<accession>A0AAX2ADG1</accession>
<dbReference type="RefSeq" id="WP_114840465.1">
    <property type="nucleotide sequence ID" value="NZ_CP031217.1"/>
</dbReference>
<dbReference type="GO" id="GO:0016979">
    <property type="term" value="F:lipoate-protein ligase activity"/>
    <property type="evidence" value="ECO:0007669"/>
    <property type="project" value="UniProtKB-EC"/>
</dbReference>
<evidence type="ECO:0000313" key="4">
    <source>
        <dbReference type="Proteomes" id="UP000253850"/>
    </source>
</evidence>
<evidence type="ECO:0000313" key="5">
    <source>
        <dbReference type="Proteomes" id="UP000289193"/>
    </source>
</evidence>
<dbReference type="Pfam" id="PF21948">
    <property type="entry name" value="LplA-B_cat"/>
    <property type="match status" value="1"/>
</dbReference>
<dbReference type="PROSITE" id="PS51733">
    <property type="entry name" value="BPL_LPL_CATALYTIC"/>
    <property type="match status" value="1"/>
</dbReference>
<reference evidence="3 5" key="1">
    <citation type="submission" date="2017-10" db="EMBL/GenBank/DDBJ databases">
        <title>Genomics of the genus Arcobacter.</title>
        <authorList>
            <person name="Perez-Cataluna A."/>
            <person name="Figueras M.J."/>
        </authorList>
    </citation>
    <scope>NUCLEOTIDE SEQUENCE [LARGE SCALE GENOMIC DNA]</scope>
    <source>
        <strain evidence="3 5">CECT 7835</strain>
    </source>
</reference>
<dbReference type="InterPro" id="IPR004143">
    <property type="entry name" value="BPL_LPL_catalytic"/>
</dbReference>
<evidence type="ECO:0000313" key="3">
    <source>
        <dbReference type="EMBL" id="RXK11425.1"/>
    </source>
</evidence>
<proteinExistence type="predicted"/>
<dbReference type="InterPro" id="IPR045864">
    <property type="entry name" value="aa-tRNA-synth_II/BPL/LPL"/>
</dbReference>